<dbReference type="CDD" id="cd14095">
    <property type="entry name" value="STKc_DCKL"/>
    <property type="match status" value="1"/>
</dbReference>
<dbReference type="InterPro" id="IPR000719">
    <property type="entry name" value="Prot_kinase_dom"/>
</dbReference>
<feature type="region of interest" description="Disordered" evidence="9">
    <location>
        <begin position="1"/>
        <end position="20"/>
    </location>
</feature>
<dbReference type="Pfam" id="PF03607">
    <property type="entry name" value="DCX"/>
    <property type="match status" value="2"/>
</dbReference>
<sequence>MMEEPLSRGTSPSCDSNLSGGVELTPRAAISDRIIEITPKQLLSGSGGGGGGVVGVRTPSSKKAKRCRFFRNGDKFYTGVVMAVTPERYRSFDSLATDLTRALIPSVTLPNGVRVIYSIDGKKVQSINELEDGKSYVVSGQGELFKKIDYSSNKVKRGSSLSGLPQSPAGTGRQINSIPACVKAKIITLIRHGTKPRKVLRLLLNKRNAMSLEHVFEAITEIINLDCGAVKRVYTLSRKLVISLEQFFESEEIFLVYGSDKSMPDDFELDIEESKCVQSFKRGPWISKRQSGPIPVMPKKSATRALSAPCVQNPDSNNVILPQPLRIHYSVGHVIGVGYFAVVRHCVHKPTGAEYAIKIVDKYKCRGKEAMLASEVAILRQVCHPNIISLIDEQETTDQLFLVMELVKGGDLFDAITTVTKFPEIEASIMMRHLMSALAYLHSHHIVHRDVKPENLLVEMEGNHIRCLKLSDFGLAQVVRERLYTLCGTPTYVAPEILGERGYGLKVDVWAAGVILYISLCGFPPFVSQDNDQEILFERILNGKYKFRAPHWTPISDSAKQLISNMLQVQPELRFSAEDVLDHPWLMSFLGGEQSTSGVAAANELPQQHGNQYGQPMRVATFEFDYKKQRCSSGDIANYDNEERSPIIETTPVRNRWHNAPFMNETFQKGVIIQQQDDDETDNFNGNGNDEEPISLSVDCLQDIRALTSSLHNLMNDMEDSNGRSEKTSKSVTSSINSIPDKIYSSTRNNNGHCQSPLSSKLHSRNKRNGNSLSDIHSITTPKSLKCNNINKTRPHSRNSYNDNINGTTTPPDSITKKNENIPCGTRNYSPMGRLSQFNDGLSCSSDNNVETSDSFVNIKFANVTRETGGSSSTQSIESSESFENIRFDQPGNKNVYQSHKVSHASGVSSHDTARRLLKSAPSSRMSHHYDSTVSKLPRASQIPVQINGQQANLGRTSDKTECAVKSLGNESVKLREKKLIAPTKREMKHDRFSCFPHYSTRKTQEINEMDKTNRATMLSSNRKCSSTDELKDEQQQQKSNSKTHRYSLYYTPQLSRKTYECDNIGVGKNFKSTNARGSGRPTSWKIPDSTKPIAEVSGSSEKKINNANRRSVVETATNKNKSSRQSVHLQSNMGKKK</sequence>
<dbReference type="InterPro" id="IPR003533">
    <property type="entry name" value="Doublecortin_dom"/>
</dbReference>
<dbReference type="Gene3D" id="3.10.20.230">
    <property type="entry name" value="Doublecortin domain"/>
    <property type="match status" value="2"/>
</dbReference>
<dbReference type="SUPFAM" id="SSF89837">
    <property type="entry name" value="Doublecortin (DC)"/>
    <property type="match status" value="2"/>
</dbReference>
<keyword evidence="3 8" id="KW-0547">Nucleotide-binding</keyword>
<evidence type="ECO:0000256" key="6">
    <source>
        <dbReference type="ARBA" id="ARBA00047899"/>
    </source>
</evidence>
<name>A0AA39FNG8_9HYME</name>
<evidence type="ECO:0000256" key="8">
    <source>
        <dbReference type="PROSITE-ProRule" id="PRU10141"/>
    </source>
</evidence>
<keyword evidence="4 8" id="KW-0067">ATP-binding</keyword>
<dbReference type="InterPro" id="IPR008271">
    <property type="entry name" value="Ser/Thr_kinase_AS"/>
</dbReference>
<dbReference type="Proteomes" id="UP001168990">
    <property type="component" value="Unassembled WGS sequence"/>
</dbReference>
<dbReference type="PROSITE" id="PS50309">
    <property type="entry name" value="DC"/>
    <property type="match status" value="2"/>
</dbReference>
<dbReference type="GO" id="GO:0005524">
    <property type="term" value="F:ATP binding"/>
    <property type="evidence" value="ECO:0007669"/>
    <property type="project" value="UniProtKB-UniRule"/>
</dbReference>
<evidence type="ECO:0000256" key="2">
    <source>
        <dbReference type="ARBA" id="ARBA00012513"/>
    </source>
</evidence>
<comment type="catalytic activity">
    <reaction evidence="6">
        <text>L-threonyl-[protein] + ATP = O-phospho-L-threonyl-[protein] + ADP + H(+)</text>
        <dbReference type="Rhea" id="RHEA:46608"/>
        <dbReference type="Rhea" id="RHEA-COMP:11060"/>
        <dbReference type="Rhea" id="RHEA-COMP:11605"/>
        <dbReference type="ChEBI" id="CHEBI:15378"/>
        <dbReference type="ChEBI" id="CHEBI:30013"/>
        <dbReference type="ChEBI" id="CHEBI:30616"/>
        <dbReference type="ChEBI" id="CHEBI:61977"/>
        <dbReference type="ChEBI" id="CHEBI:456216"/>
        <dbReference type="EC" id="2.7.11.1"/>
    </reaction>
</comment>
<evidence type="ECO:0000256" key="7">
    <source>
        <dbReference type="ARBA" id="ARBA00048679"/>
    </source>
</evidence>
<dbReference type="AlphaFoldDB" id="A0AA39FNG8"/>
<comment type="similarity">
    <text evidence="1">Belongs to the protein kinase superfamily. CAMK Ser/Thr protein kinase family. CaMK subfamily.</text>
</comment>
<dbReference type="PANTHER" id="PTHR24347">
    <property type="entry name" value="SERINE/THREONINE-PROTEIN KINASE"/>
    <property type="match status" value="1"/>
</dbReference>
<accession>A0AA39FNG8</accession>
<dbReference type="EMBL" id="JAQQBS010000002">
    <property type="protein sequence ID" value="KAK0172671.1"/>
    <property type="molecule type" value="Genomic_DNA"/>
</dbReference>
<keyword evidence="13" id="KW-1185">Reference proteome</keyword>
<dbReference type="SUPFAM" id="SSF56112">
    <property type="entry name" value="Protein kinase-like (PK-like)"/>
    <property type="match status" value="1"/>
</dbReference>
<reference evidence="12" key="1">
    <citation type="journal article" date="2023" name="bioRxiv">
        <title>Scaffold-level genome assemblies of two parasitoid biocontrol wasps reveal the parthenogenesis mechanism and an associated novel virus.</title>
        <authorList>
            <person name="Inwood S."/>
            <person name="Skelly J."/>
            <person name="Guhlin J."/>
            <person name="Harrop T."/>
            <person name="Goldson S."/>
            <person name="Dearden P."/>
        </authorList>
    </citation>
    <scope>NUCLEOTIDE SEQUENCE</scope>
    <source>
        <strain evidence="12">Irish</strain>
        <tissue evidence="12">Whole body</tissue>
    </source>
</reference>
<feature type="domain" description="Doublecortin" evidence="11">
    <location>
        <begin position="185"/>
        <end position="268"/>
    </location>
</feature>
<dbReference type="InterPro" id="IPR036572">
    <property type="entry name" value="Doublecortin_dom_sf"/>
</dbReference>
<dbReference type="FunFam" id="1.10.510.10:FF:000571">
    <property type="entry name" value="Maternal embryonic leucine zipper kinase"/>
    <property type="match status" value="1"/>
</dbReference>
<evidence type="ECO:0000256" key="1">
    <source>
        <dbReference type="ARBA" id="ARBA00005354"/>
    </source>
</evidence>
<feature type="region of interest" description="Disordered" evidence="9">
    <location>
        <begin position="1070"/>
        <end position="1138"/>
    </location>
</feature>
<evidence type="ECO:0000313" key="13">
    <source>
        <dbReference type="Proteomes" id="UP001168990"/>
    </source>
</evidence>
<feature type="region of interest" description="Disordered" evidence="9">
    <location>
        <begin position="716"/>
        <end position="821"/>
    </location>
</feature>
<feature type="region of interest" description="Disordered" evidence="9">
    <location>
        <begin position="1012"/>
        <end position="1049"/>
    </location>
</feature>
<feature type="domain" description="Doublecortin" evidence="11">
    <location>
        <begin position="65"/>
        <end position="151"/>
    </location>
</feature>
<gene>
    <name evidence="12" type="ORF">PV328_005962</name>
</gene>
<dbReference type="Pfam" id="PF00069">
    <property type="entry name" value="Pkinase"/>
    <property type="match status" value="1"/>
</dbReference>
<dbReference type="GO" id="GO:0004674">
    <property type="term" value="F:protein serine/threonine kinase activity"/>
    <property type="evidence" value="ECO:0007669"/>
    <property type="project" value="UniProtKB-EC"/>
</dbReference>
<proteinExistence type="inferred from homology"/>
<evidence type="ECO:0000259" key="10">
    <source>
        <dbReference type="PROSITE" id="PS50011"/>
    </source>
</evidence>
<dbReference type="PROSITE" id="PS00107">
    <property type="entry name" value="PROTEIN_KINASE_ATP"/>
    <property type="match status" value="1"/>
</dbReference>
<dbReference type="PROSITE" id="PS50011">
    <property type="entry name" value="PROTEIN_KINASE_DOM"/>
    <property type="match status" value="1"/>
</dbReference>
<dbReference type="SMART" id="SM00537">
    <property type="entry name" value="DCX"/>
    <property type="match status" value="2"/>
</dbReference>
<evidence type="ECO:0000256" key="3">
    <source>
        <dbReference type="ARBA" id="ARBA00022741"/>
    </source>
</evidence>
<dbReference type="PROSITE" id="PS00108">
    <property type="entry name" value="PROTEIN_KINASE_ST"/>
    <property type="match status" value="1"/>
</dbReference>
<evidence type="ECO:0000313" key="12">
    <source>
        <dbReference type="EMBL" id="KAK0172671.1"/>
    </source>
</evidence>
<dbReference type="InterPro" id="IPR011009">
    <property type="entry name" value="Kinase-like_dom_sf"/>
</dbReference>
<feature type="compositionally biased region" description="Polar residues" evidence="9">
    <location>
        <begin position="730"/>
        <end position="761"/>
    </location>
</feature>
<evidence type="ECO:0000256" key="9">
    <source>
        <dbReference type="SAM" id="MobiDB-lite"/>
    </source>
</evidence>
<evidence type="ECO:0000256" key="4">
    <source>
        <dbReference type="ARBA" id="ARBA00022840"/>
    </source>
</evidence>
<protein>
    <recommendedName>
        <fullName evidence="2">non-specific serine/threonine protein kinase</fullName>
        <ecNumber evidence="2">2.7.11.1</ecNumber>
    </recommendedName>
    <alternativeName>
        <fullName evidence="5">Doublecortin-like and CAM kinase-like protein</fullName>
    </alternativeName>
</protein>
<comment type="catalytic activity">
    <reaction evidence="7">
        <text>L-seryl-[protein] + ATP = O-phospho-L-seryl-[protein] + ADP + H(+)</text>
        <dbReference type="Rhea" id="RHEA:17989"/>
        <dbReference type="Rhea" id="RHEA-COMP:9863"/>
        <dbReference type="Rhea" id="RHEA-COMP:11604"/>
        <dbReference type="ChEBI" id="CHEBI:15378"/>
        <dbReference type="ChEBI" id="CHEBI:29999"/>
        <dbReference type="ChEBI" id="CHEBI:30616"/>
        <dbReference type="ChEBI" id="CHEBI:83421"/>
        <dbReference type="ChEBI" id="CHEBI:456216"/>
        <dbReference type="EC" id="2.7.11.1"/>
    </reaction>
</comment>
<evidence type="ECO:0000256" key="5">
    <source>
        <dbReference type="ARBA" id="ARBA00031092"/>
    </source>
</evidence>
<feature type="compositionally biased region" description="Polar residues" evidence="9">
    <location>
        <begin position="1106"/>
        <end position="1138"/>
    </location>
</feature>
<dbReference type="SMART" id="SM00220">
    <property type="entry name" value="S_TKc"/>
    <property type="match status" value="1"/>
</dbReference>
<dbReference type="GO" id="GO:0035556">
    <property type="term" value="P:intracellular signal transduction"/>
    <property type="evidence" value="ECO:0007669"/>
    <property type="project" value="InterPro"/>
</dbReference>
<feature type="compositionally biased region" description="Polar residues" evidence="9">
    <location>
        <begin position="8"/>
        <end position="19"/>
    </location>
</feature>
<dbReference type="InterPro" id="IPR017441">
    <property type="entry name" value="Protein_kinase_ATP_BS"/>
</dbReference>
<feature type="compositionally biased region" description="Polar residues" evidence="9">
    <location>
        <begin position="1015"/>
        <end position="1025"/>
    </location>
</feature>
<dbReference type="Gene3D" id="1.10.510.10">
    <property type="entry name" value="Transferase(Phosphotransferase) domain 1"/>
    <property type="match status" value="1"/>
</dbReference>
<feature type="binding site" evidence="8">
    <location>
        <position position="358"/>
    </location>
    <ligand>
        <name>ATP</name>
        <dbReference type="ChEBI" id="CHEBI:30616"/>
    </ligand>
</feature>
<feature type="domain" description="Protein kinase" evidence="10">
    <location>
        <begin position="329"/>
        <end position="586"/>
    </location>
</feature>
<evidence type="ECO:0000259" key="11">
    <source>
        <dbReference type="PROSITE" id="PS50309"/>
    </source>
</evidence>
<feature type="compositionally biased region" description="Polar residues" evidence="9">
    <location>
        <begin position="769"/>
        <end position="813"/>
    </location>
</feature>
<dbReference type="EC" id="2.7.11.1" evidence="2"/>
<organism evidence="12 13">
    <name type="scientific">Microctonus aethiopoides</name>
    <dbReference type="NCBI Taxonomy" id="144406"/>
    <lineage>
        <taxon>Eukaryota</taxon>
        <taxon>Metazoa</taxon>
        <taxon>Ecdysozoa</taxon>
        <taxon>Arthropoda</taxon>
        <taxon>Hexapoda</taxon>
        <taxon>Insecta</taxon>
        <taxon>Pterygota</taxon>
        <taxon>Neoptera</taxon>
        <taxon>Endopterygota</taxon>
        <taxon>Hymenoptera</taxon>
        <taxon>Apocrita</taxon>
        <taxon>Ichneumonoidea</taxon>
        <taxon>Braconidae</taxon>
        <taxon>Euphorinae</taxon>
        <taxon>Microctonus</taxon>
    </lineage>
</organism>
<reference evidence="12" key="2">
    <citation type="submission" date="2023-03" db="EMBL/GenBank/DDBJ databases">
        <authorList>
            <person name="Inwood S.N."/>
            <person name="Skelly J.G."/>
            <person name="Guhlin J."/>
            <person name="Harrop T.W.R."/>
            <person name="Goldson S.G."/>
            <person name="Dearden P.K."/>
        </authorList>
    </citation>
    <scope>NUCLEOTIDE SEQUENCE</scope>
    <source>
        <strain evidence="12">Irish</strain>
        <tissue evidence="12">Whole body</tissue>
    </source>
</reference>
<feature type="compositionally biased region" description="Basic and acidic residues" evidence="9">
    <location>
        <begin position="1026"/>
        <end position="1036"/>
    </location>
</feature>
<comment type="caution">
    <text evidence="12">The sequence shown here is derived from an EMBL/GenBank/DDBJ whole genome shotgun (WGS) entry which is preliminary data.</text>
</comment>